<evidence type="ECO:0000313" key="6">
    <source>
        <dbReference type="EMBL" id="GJF00150.1"/>
    </source>
</evidence>
<accession>A0A9P3LN00</accession>
<protein>
    <recommendedName>
        <fullName evidence="8">hAT-like transposase RNase-H fold domain-containing protein</fullName>
    </recommendedName>
</protein>
<keyword evidence="3" id="KW-0863">Zinc-finger</keyword>
<evidence type="ECO:0000256" key="2">
    <source>
        <dbReference type="ARBA" id="ARBA00022723"/>
    </source>
</evidence>
<reference evidence="6 7" key="1">
    <citation type="submission" date="2021-08" db="EMBL/GenBank/DDBJ databases">
        <title>Draft Genome Sequence of Phanerochaete sordida strain YK-624.</title>
        <authorList>
            <person name="Mori T."/>
            <person name="Dohra H."/>
            <person name="Suzuki T."/>
            <person name="Kawagishi H."/>
            <person name="Hirai H."/>
        </authorList>
    </citation>
    <scope>NUCLEOTIDE SEQUENCE [LARGE SCALE GENOMIC DNA]</scope>
    <source>
        <strain evidence="6 7">YK-624</strain>
    </source>
</reference>
<organism evidence="6 7">
    <name type="scientific">Phanerochaete sordida</name>
    <dbReference type="NCBI Taxonomy" id="48140"/>
    <lineage>
        <taxon>Eukaryota</taxon>
        <taxon>Fungi</taxon>
        <taxon>Dikarya</taxon>
        <taxon>Basidiomycota</taxon>
        <taxon>Agaricomycotina</taxon>
        <taxon>Agaricomycetes</taxon>
        <taxon>Polyporales</taxon>
        <taxon>Phanerochaetaceae</taxon>
        <taxon>Phanerochaete</taxon>
    </lineage>
</organism>
<dbReference type="EMBL" id="BPQB01000136">
    <property type="protein sequence ID" value="GJF00150.1"/>
    <property type="molecule type" value="Genomic_DNA"/>
</dbReference>
<dbReference type="GO" id="GO:0008270">
    <property type="term" value="F:zinc ion binding"/>
    <property type="evidence" value="ECO:0007669"/>
    <property type="project" value="UniProtKB-KW"/>
</dbReference>
<dbReference type="GO" id="GO:0005634">
    <property type="term" value="C:nucleus"/>
    <property type="evidence" value="ECO:0007669"/>
    <property type="project" value="UniProtKB-SubCell"/>
</dbReference>
<keyword evidence="7" id="KW-1185">Reference proteome</keyword>
<evidence type="ECO:0000256" key="5">
    <source>
        <dbReference type="ARBA" id="ARBA00023242"/>
    </source>
</evidence>
<name>A0A9P3LN00_9APHY</name>
<evidence type="ECO:0000256" key="3">
    <source>
        <dbReference type="ARBA" id="ARBA00022771"/>
    </source>
</evidence>
<dbReference type="PANTHER" id="PTHR46481">
    <property type="entry name" value="ZINC FINGER BED DOMAIN-CONTAINING PROTEIN 4"/>
    <property type="match status" value="1"/>
</dbReference>
<comment type="caution">
    <text evidence="6">The sequence shown here is derived from an EMBL/GenBank/DDBJ whole genome shotgun (WGS) entry which is preliminary data.</text>
</comment>
<gene>
    <name evidence="6" type="ORF">PsYK624_164290</name>
</gene>
<dbReference type="SUPFAM" id="SSF53098">
    <property type="entry name" value="Ribonuclease H-like"/>
    <property type="match status" value="1"/>
</dbReference>
<dbReference type="PANTHER" id="PTHR46481:SF10">
    <property type="entry name" value="ZINC FINGER BED DOMAIN-CONTAINING PROTEIN 39"/>
    <property type="match status" value="1"/>
</dbReference>
<dbReference type="OrthoDB" id="2792018at2759"/>
<dbReference type="AlphaFoldDB" id="A0A9P3LN00"/>
<dbReference type="InterPro" id="IPR012337">
    <property type="entry name" value="RNaseH-like_sf"/>
</dbReference>
<dbReference type="Proteomes" id="UP000703269">
    <property type="component" value="Unassembled WGS sequence"/>
</dbReference>
<proteinExistence type="predicted"/>
<evidence type="ECO:0000313" key="7">
    <source>
        <dbReference type="Proteomes" id="UP000703269"/>
    </source>
</evidence>
<keyword evidence="2" id="KW-0479">Metal-binding</keyword>
<comment type="subcellular location">
    <subcellularLocation>
        <location evidence="1">Nucleus</location>
    </subcellularLocation>
</comment>
<keyword evidence="5" id="KW-0539">Nucleus</keyword>
<dbReference type="InterPro" id="IPR052035">
    <property type="entry name" value="ZnF_BED_domain_contain"/>
</dbReference>
<evidence type="ECO:0000256" key="1">
    <source>
        <dbReference type="ARBA" id="ARBA00004123"/>
    </source>
</evidence>
<sequence length="361" mass="41600">MLLLTLDNATNNGIMVARLTVLENSFIGRVYQVRCFAHVINLVAMTVLCQFDSGCKRDSAACDENDVDRAVKLLGELAVELDLEGVRDGKEVEVKDDINGWINEQEDLSEEERKELWESMLSVKLMLAKLQKLSFSIIHSSTKVLPLWRRLLKSLKLVVRNMPRDIATRWNSMFTMLSFALKYQKVVDKLTGDREADLWNLKVDDDEWELVQQLHNVLQIFHDATTFVSREDSPALPTVIPTMDLMDEVLTDTSLNEKYAPSIHVACAMGKKTLNRYYDKTDDLNAYHIAMILHPEHKLEYFKTAKWQPEWIKTAKTVLRDEYERRFTKYDREAAELAIVETGVPQPVTSQNMFDNIPALQ</sequence>
<evidence type="ECO:0008006" key="8">
    <source>
        <dbReference type="Google" id="ProtNLM"/>
    </source>
</evidence>
<keyword evidence="4" id="KW-0862">Zinc</keyword>
<evidence type="ECO:0000256" key="4">
    <source>
        <dbReference type="ARBA" id="ARBA00022833"/>
    </source>
</evidence>